<dbReference type="InterPro" id="IPR032710">
    <property type="entry name" value="NTF2-like_dom_sf"/>
</dbReference>
<organism evidence="1 2">
    <name type="scientific">Kineobactrum salinum</name>
    <dbReference type="NCBI Taxonomy" id="2708301"/>
    <lineage>
        <taxon>Bacteria</taxon>
        <taxon>Pseudomonadati</taxon>
        <taxon>Pseudomonadota</taxon>
        <taxon>Gammaproteobacteria</taxon>
        <taxon>Cellvibrionales</taxon>
        <taxon>Halieaceae</taxon>
        <taxon>Kineobactrum</taxon>
    </lineage>
</organism>
<sequence length="146" mass="15694">MNTGITDDDLKAIKALCPRLYAAVGWGAGTLPDWQAFRACCHPQAVLAPLSSGSASTIGVESFVAAMEEQRASGTLTDFSETELANSVEAFGNVASVRSSFVTVLNGEQRRGVTFAQIVRHDNNWLILSAIWDNESETLQLPADFT</sequence>
<dbReference type="KEGG" id="kim:G3T16_14690"/>
<name>A0A6C0U2Y7_9GAMM</name>
<evidence type="ECO:0000313" key="1">
    <source>
        <dbReference type="EMBL" id="QIB66461.1"/>
    </source>
</evidence>
<proteinExistence type="predicted"/>
<evidence type="ECO:0000313" key="2">
    <source>
        <dbReference type="Proteomes" id="UP000477680"/>
    </source>
</evidence>
<dbReference type="EMBL" id="CP048711">
    <property type="protein sequence ID" value="QIB66461.1"/>
    <property type="molecule type" value="Genomic_DNA"/>
</dbReference>
<protein>
    <recommendedName>
        <fullName evidence="3">Nuclear transport factor 2 family protein</fullName>
    </recommendedName>
</protein>
<keyword evidence="2" id="KW-1185">Reference proteome</keyword>
<dbReference type="AlphaFoldDB" id="A0A6C0U2Y7"/>
<dbReference type="Gene3D" id="3.10.450.50">
    <property type="match status" value="1"/>
</dbReference>
<gene>
    <name evidence="1" type="ORF">G3T16_14690</name>
</gene>
<dbReference type="SUPFAM" id="SSF54427">
    <property type="entry name" value="NTF2-like"/>
    <property type="match status" value="1"/>
</dbReference>
<dbReference type="RefSeq" id="WP_163495895.1">
    <property type="nucleotide sequence ID" value="NZ_CP048711.1"/>
</dbReference>
<reference evidence="1 2" key="1">
    <citation type="submission" date="2020-02" db="EMBL/GenBank/DDBJ databases">
        <title>Genome sequencing for Kineobactrum sp. M2.</title>
        <authorList>
            <person name="Park S.-J."/>
        </authorList>
    </citation>
    <scope>NUCLEOTIDE SEQUENCE [LARGE SCALE GENOMIC DNA]</scope>
    <source>
        <strain evidence="1 2">M2</strain>
    </source>
</reference>
<dbReference type="Proteomes" id="UP000477680">
    <property type="component" value="Chromosome"/>
</dbReference>
<accession>A0A6C0U2Y7</accession>
<evidence type="ECO:0008006" key="3">
    <source>
        <dbReference type="Google" id="ProtNLM"/>
    </source>
</evidence>